<dbReference type="SUPFAM" id="SSF54427">
    <property type="entry name" value="NTF2-like"/>
    <property type="match status" value="1"/>
</dbReference>
<feature type="domain" description="SnoaL-like" evidence="1">
    <location>
        <begin position="9"/>
        <end position="138"/>
    </location>
</feature>
<sequence>MTQRVELATVLDRLAVDTLVTEYARAVAGGDPEACRPLCVPGAVLDDPVLDVREEARGRAVPRQGGHGDGARPYQHLIVNRRVAFERREGEVGDLAVVDADFVTPMRSSGPGRTADTVRGGRYRIRGVRTAEGWRLSEVVAEEVWQGGAPAAGRN</sequence>
<organism evidence="2 3">
    <name type="scientific">Streptomyces griseus</name>
    <dbReference type="NCBI Taxonomy" id="1911"/>
    <lineage>
        <taxon>Bacteria</taxon>
        <taxon>Bacillati</taxon>
        <taxon>Actinomycetota</taxon>
        <taxon>Actinomycetes</taxon>
        <taxon>Kitasatosporales</taxon>
        <taxon>Streptomycetaceae</taxon>
        <taxon>Streptomyces</taxon>
    </lineage>
</organism>
<reference evidence="2 3" key="1">
    <citation type="submission" date="2018-06" db="EMBL/GenBank/DDBJ databases">
        <authorList>
            <consortium name="Pathogen Informatics"/>
            <person name="Doyle S."/>
        </authorList>
    </citation>
    <scope>NUCLEOTIDE SEQUENCE [LARGE SCALE GENOMIC DNA]</scope>
    <source>
        <strain evidence="2 3">NCTC7807</strain>
    </source>
</reference>
<protein>
    <recommendedName>
        <fullName evidence="1">SnoaL-like domain-containing protein</fullName>
    </recommendedName>
</protein>
<proteinExistence type="predicted"/>
<accession>A0A380NA86</accession>
<gene>
    <name evidence="2" type="ORF">NCTC7807_02036</name>
</gene>
<dbReference type="EMBL" id="UHID01000005">
    <property type="protein sequence ID" value="SUP35617.1"/>
    <property type="molecule type" value="Genomic_DNA"/>
</dbReference>
<dbReference type="Gene3D" id="3.10.450.50">
    <property type="match status" value="1"/>
</dbReference>
<name>A0A380NA86_STRGR</name>
<dbReference type="InterPro" id="IPR032710">
    <property type="entry name" value="NTF2-like_dom_sf"/>
</dbReference>
<dbReference type="Proteomes" id="UP000254150">
    <property type="component" value="Unassembled WGS sequence"/>
</dbReference>
<evidence type="ECO:0000313" key="3">
    <source>
        <dbReference type="Proteomes" id="UP000254150"/>
    </source>
</evidence>
<evidence type="ECO:0000313" key="2">
    <source>
        <dbReference type="EMBL" id="SUP35617.1"/>
    </source>
</evidence>
<dbReference type="AlphaFoldDB" id="A0A380NA86"/>
<evidence type="ECO:0000259" key="1">
    <source>
        <dbReference type="Pfam" id="PF13577"/>
    </source>
</evidence>
<dbReference type="Pfam" id="PF13577">
    <property type="entry name" value="SnoaL_4"/>
    <property type="match status" value="1"/>
</dbReference>
<dbReference type="InterPro" id="IPR037401">
    <property type="entry name" value="SnoaL-like"/>
</dbReference>